<evidence type="ECO:0000256" key="3">
    <source>
        <dbReference type="ARBA" id="ARBA00022898"/>
    </source>
</evidence>
<comment type="pathway">
    <text evidence="4 6">Amino-acid degradation; L-kynurenine degradation; L-alanine and anthranilate from L-kynurenine: step 1/1.</text>
</comment>
<feature type="modified residue" description="N6-(pyridoxal phosphate)lysine" evidence="4">
    <location>
        <position position="241"/>
    </location>
</feature>
<evidence type="ECO:0000256" key="2">
    <source>
        <dbReference type="ARBA" id="ARBA00022801"/>
    </source>
</evidence>
<proteinExistence type="inferred from homology"/>
<keyword evidence="1 4" id="KW-0662">Pyridine nucleotide biosynthesis</keyword>
<dbReference type="InterPro" id="IPR010111">
    <property type="entry name" value="Kynureninase"/>
</dbReference>
<comment type="catalytic activity">
    <reaction evidence="6">
        <text>3-hydroxy-L-kynurenine + H2O = 3-hydroxyanthranilate + L-alanine + H(+)</text>
        <dbReference type="Rhea" id="RHEA:25143"/>
        <dbReference type="ChEBI" id="CHEBI:15377"/>
        <dbReference type="ChEBI" id="CHEBI:15378"/>
        <dbReference type="ChEBI" id="CHEBI:36559"/>
        <dbReference type="ChEBI" id="CHEBI:57972"/>
        <dbReference type="ChEBI" id="CHEBI:58125"/>
        <dbReference type="EC" id="3.7.1.3"/>
    </reaction>
</comment>
<evidence type="ECO:0000313" key="7">
    <source>
        <dbReference type="EMBL" id="MCP2333252.1"/>
    </source>
</evidence>
<dbReference type="PANTHER" id="PTHR14084:SF0">
    <property type="entry name" value="KYNURENINASE"/>
    <property type="match status" value="1"/>
</dbReference>
<comment type="catalytic activity">
    <reaction evidence="4 6">
        <text>L-kynurenine + H2O = anthranilate + L-alanine + H(+)</text>
        <dbReference type="Rhea" id="RHEA:16813"/>
        <dbReference type="ChEBI" id="CHEBI:15377"/>
        <dbReference type="ChEBI" id="CHEBI:15378"/>
        <dbReference type="ChEBI" id="CHEBI:16567"/>
        <dbReference type="ChEBI" id="CHEBI:57959"/>
        <dbReference type="ChEBI" id="CHEBI:57972"/>
        <dbReference type="EC" id="3.7.1.3"/>
    </reaction>
</comment>
<accession>A0ABT1JL84</accession>
<sequence>MRHVVPQRVADGRDTSVAGLAARAAAADTADPLAHLRDQFDLDEELVYLDGNSLGALPTSVPSRLREVVEQEWGRGLIRSWRDAGWWDAPERVGDRIAPLVGAAPGQIVVGDSTSINVFRLTVAGLRAAVGRDPRRTELLVDGTTFPTDGYLAESAARLTGATLVPCHPSELVDRLDDRTGLVLLNHVDYRTGELWDLPALTAAARGAGALTLWDLSHSAGALPVGLDRAEVDLAVGCGYKYLNGGPGAPAFCYASSDLQDRLDQPLAGWCSHADPFGMEPEYRAAKGATRLRTGTPEILSLLSLDAALDVWADVDLAEVRRKSLALTDFFVSCLDALAPPGSFRLLTPREDGRRGSQVALECDDARAVMATLERQGVIGDHRPPNVCRFGFAPLYTRFVDALTAADALSTCLRARVGIGRA</sequence>
<comment type="cofactor">
    <cofactor evidence="4 6">
        <name>pyridoxal 5'-phosphate</name>
        <dbReference type="ChEBI" id="CHEBI:597326"/>
    </cofactor>
</comment>
<gene>
    <name evidence="4" type="primary">kynU</name>
    <name evidence="7" type="ORF">G443_003522</name>
</gene>
<feature type="binding site" evidence="4">
    <location>
        <position position="115"/>
    </location>
    <ligand>
        <name>pyridoxal 5'-phosphate</name>
        <dbReference type="ChEBI" id="CHEBI:597326"/>
    </ligand>
</feature>
<feature type="binding site" evidence="4">
    <location>
        <begin position="146"/>
        <end position="149"/>
    </location>
    <ligand>
        <name>pyridoxal 5'-phosphate</name>
        <dbReference type="ChEBI" id="CHEBI:597326"/>
    </ligand>
</feature>
<dbReference type="InterPro" id="IPR015422">
    <property type="entry name" value="PyrdxlP-dep_Trfase_small"/>
</dbReference>
<comment type="pathway">
    <text evidence="4 6">Cofactor biosynthesis; NAD(+) biosynthesis; quinolinate from L-kynurenine: step 2/3.</text>
</comment>
<comment type="similarity">
    <text evidence="4 6">Belongs to the kynureninase family.</text>
</comment>
<evidence type="ECO:0000256" key="5">
    <source>
        <dbReference type="NCBIfam" id="TIGR01814"/>
    </source>
</evidence>
<comment type="caution">
    <text evidence="4">Lacks conserved residue(s) required for the propagation of feature annotation.</text>
</comment>
<keyword evidence="8" id="KW-1185">Reference proteome</keyword>
<feature type="binding site" evidence="4">
    <location>
        <position position="215"/>
    </location>
    <ligand>
        <name>pyridoxal 5'-phosphate</name>
        <dbReference type="ChEBI" id="CHEBI:597326"/>
    </ligand>
</feature>
<protein>
    <recommendedName>
        <fullName evidence="4 5">Kynureninase</fullName>
        <ecNumber evidence="4 5">3.7.1.3</ecNumber>
    </recommendedName>
    <alternativeName>
        <fullName evidence="4">L-kynurenine hydrolase</fullName>
    </alternativeName>
</protein>
<name>A0ABT1JL84_ACTCY</name>
<evidence type="ECO:0000256" key="6">
    <source>
        <dbReference type="PIRNR" id="PIRNR038800"/>
    </source>
</evidence>
<dbReference type="InterPro" id="IPR015424">
    <property type="entry name" value="PyrdxlP-dep_Trfase"/>
</dbReference>
<dbReference type="PANTHER" id="PTHR14084">
    <property type="entry name" value="KYNURENINASE"/>
    <property type="match status" value="1"/>
</dbReference>
<feature type="binding site" evidence="4">
    <location>
        <position position="240"/>
    </location>
    <ligand>
        <name>pyridoxal 5'-phosphate</name>
        <dbReference type="ChEBI" id="CHEBI:597326"/>
    </ligand>
</feature>
<dbReference type="NCBIfam" id="TIGR01814">
    <property type="entry name" value="kynureninase"/>
    <property type="match status" value="1"/>
</dbReference>
<reference evidence="7 8" key="1">
    <citation type="submission" date="2013-07" db="EMBL/GenBank/DDBJ databases">
        <authorList>
            <consortium name="DOE Joint Genome Institute"/>
            <person name="Reeve W."/>
            <person name="Huntemann M."/>
            <person name="Han J."/>
            <person name="Chen A."/>
            <person name="Kyrpides N."/>
            <person name="Mavromatis K."/>
            <person name="Markowitz V."/>
            <person name="Palaniappan K."/>
            <person name="Ivanova N."/>
            <person name="Schaumberg A."/>
            <person name="Pati A."/>
            <person name="Liolios K."/>
            <person name="Nordberg H.P."/>
            <person name="Cantor M.N."/>
            <person name="Hua S.X."/>
            <person name="Woyke T."/>
        </authorList>
    </citation>
    <scope>NUCLEOTIDE SEQUENCE [LARGE SCALE GENOMIC DNA]</scope>
    <source>
        <strain evidence="7 8">DSM 43889</strain>
    </source>
</reference>
<comment type="function">
    <text evidence="4 6">Catalyzes the cleavage of L-kynurenine (L-Kyn) and L-3-hydroxykynurenine (L-3OHKyn) into anthranilic acid (AA) and 3-hydroxyanthranilic acid (3-OHAA), respectively.</text>
</comment>
<feature type="binding site" evidence="4">
    <location>
        <position position="114"/>
    </location>
    <ligand>
        <name>pyridoxal 5'-phosphate</name>
        <dbReference type="ChEBI" id="CHEBI:597326"/>
    </ligand>
</feature>
<dbReference type="InterPro" id="IPR015421">
    <property type="entry name" value="PyrdxlP-dep_Trfase_major"/>
</dbReference>
<reference evidence="7 8" key="2">
    <citation type="submission" date="2022-06" db="EMBL/GenBank/DDBJ databases">
        <title>Genomic Encyclopedia of Type Strains, Phase I: the one thousand microbial genomes (KMG-I) project.</title>
        <authorList>
            <person name="Kyrpides N."/>
        </authorList>
    </citation>
    <scope>NUCLEOTIDE SEQUENCE [LARGE SCALE GENOMIC DNA]</scope>
    <source>
        <strain evidence="7 8">DSM 43889</strain>
    </source>
</reference>
<dbReference type="Gene3D" id="3.40.640.10">
    <property type="entry name" value="Type I PLP-dependent aspartate aminotransferase-like (Major domain)"/>
    <property type="match status" value="1"/>
</dbReference>
<feature type="binding site" evidence="4">
    <location>
        <position position="270"/>
    </location>
    <ligand>
        <name>pyridoxal 5'-phosphate</name>
        <dbReference type="ChEBI" id="CHEBI:597326"/>
    </ligand>
</feature>
<evidence type="ECO:0000256" key="4">
    <source>
        <dbReference type="HAMAP-Rule" id="MF_01970"/>
    </source>
</evidence>
<feature type="binding site" evidence="4">
    <location>
        <position position="296"/>
    </location>
    <ligand>
        <name>pyridoxal 5'-phosphate</name>
        <dbReference type="ChEBI" id="CHEBI:597326"/>
    </ligand>
</feature>
<keyword evidence="3 4" id="KW-0663">Pyridoxal phosphate</keyword>
<dbReference type="SUPFAM" id="SSF53383">
    <property type="entry name" value="PLP-dependent transferases"/>
    <property type="match status" value="1"/>
</dbReference>
<organism evidence="7 8">
    <name type="scientific">Actinoalloteichus caeruleus DSM 43889</name>
    <dbReference type="NCBI Taxonomy" id="1120930"/>
    <lineage>
        <taxon>Bacteria</taxon>
        <taxon>Bacillati</taxon>
        <taxon>Actinomycetota</taxon>
        <taxon>Actinomycetes</taxon>
        <taxon>Pseudonocardiales</taxon>
        <taxon>Pseudonocardiaceae</taxon>
        <taxon>Actinoalloteichus</taxon>
        <taxon>Actinoalloteichus cyanogriseus</taxon>
    </lineage>
</organism>
<dbReference type="HAMAP" id="MF_01970">
    <property type="entry name" value="Kynureninase"/>
    <property type="match status" value="1"/>
</dbReference>
<comment type="subunit">
    <text evidence="4 6">Homodimer.</text>
</comment>
<evidence type="ECO:0000313" key="8">
    <source>
        <dbReference type="Proteomes" id="UP000791080"/>
    </source>
</evidence>
<keyword evidence="2 4" id="KW-0378">Hydrolase</keyword>
<feature type="binding site" evidence="4">
    <location>
        <position position="218"/>
    </location>
    <ligand>
        <name>pyridoxal 5'-phosphate</name>
        <dbReference type="ChEBI" id="CHEBI:597326"/>
    </ligand>
</feature>
<dbReference type="EMBL" id="AUBJ02000001">
    <property type="protein sequence ID" value="MCP2333252.1"/>
    <property type="molecule type" value="Genomic_DNA"/>
</dbReference>
<dbReference type="EC" id="3.7.1.3" evidence="4 5"/>
<dbReference type="Proteomes" id="UP000791080">
    <property type="component" value="Unassembled WGS sequence"/>
</dbReference>
<dbReference type="PIRSF" id="PIRSF038800">
    <property type="entry name" value="KYNU"/>
    <property type="match status" value="1"/>
</dbReference>
<dbReference type="Pfam" id="PF22580">
    <property type="entry name" value="KYNU_C"/>
    <property type="match status" value="1"/>
</dbReference>
<evidence type="ECO:0000256" key="1">
    <source>
        <dbReference type="ARBA" id="ARBA00022642"/>
    </source>
</evidence>
<comment type="caution">
    <text evidence="7">The sequence shown here is derived from an EMBL/GenBank/DDBJ whole genome shotgun (WGS) entry which is preliminary data.</text>
</comment>
<dbReference type="Gene3D" id="3.90.1150.10">
    <property type="entry name" value="Aspartate Aminotransferase, domain 1"/>
    <property type="match status" value="1"/>
</dbReference>